<evidence type="ECO:0000313" key="3">
    <source>
        <dbReference type="Proteomes" id="UP000276133"/>
    </source>
</evidence>
<feature type="transmembrane region" description="Helical" evidence="1">
    <location>
        <begin position="6"/>
        <end position="29"/>
    </location>
</feature>
<evidence type="ECO:0000256" key="1">
    <source>
        <dbReference type="SAM" id="Phobius"/>
    </source>
</evidence>
<keyword evidence="1" id="KW-0812">Transmembrane</keyword>
<dbReference type="EMBL" id="REGN01003627">
    <property type="protein sequence ID" value="RNA21680.1"/>
    <property type="molecule type" value="Genomic_DNA"/>
</dbReference>
<comment type="caution">
    <text evidence="2">The sequence shown here is derived from an EMBL/GenBank/DDBJ whole genome shotgun (WGS) entry which is preliminary data.</text>
</comment>
<feature type="transmembrane region" description="Helical" evidence="1">
    <location>
        <begin position="67"/>
        <end position="86"/>
    </location>
</feature>
<keyword evidence="1" id="KW-0472">Membrane</keyword>
<organism evidence="2 3">
    <name type="scientific">Brachionus plicatilis</name>
    <name type="common">Marine rotifer</name>
    <name type="synonym">Brachionus muelleri</name>
    <dbReference type="NCBI Taxonomy" id="10195"/>
    <lineage>
        <taxon>Eukaryota</taxon>
        <taxon>Metazoa</taxon>
        <taxon>Spiralia</taxon>
        <taxon>Gnathifera</taxon>
        <taxon>Rotifera</taxon>
        <taxon>Eurotatoria</taxon>
        <taxon>Monogononta</taxon>
        <taxon>Pseudotrocha</taxon>
        <taxon>Ploima</taxon>
        <taxon>Brachionidae</taxon>
        <taxon>Brachionus</taxon>
    </lineage>
</organism>
<name>A0A3M7RDS9_BRAPC</name>
<protein>
    <submittedName>
        <fullName evidence="2">Uncharacterized protein</fullName>
    </submittedName>
</protein>
<dbReference type="AlphaFoldDB" id="A0A3M7RDS9"/>
<proteinExistence type="predicted"/>
<gene>
    <name evidence="2" type="ORF">BpHYR1_049476</name>
</gene>
<sequence length="103" mass="11875">MKSELVLSSIFSMLSVLWIVSTLVLMPGFRITKQLSNRDLIKDLYSVLLIEIELLHLKPFILITNKILSCVMFNYLISYSIISHLYKIGALSHLLSDDLQQNY</sequence>
<accession>A0A3M7RDS9</accession>
<dbReference type="Proteomes" id="UP000276133">
    <property type="component" value="Unassembled WGS sequence"/>
</dbReference>
<keyword evidence="1" id="KW-1133">Transmembrane helix</keyword>
<reference evidence="2 3" key="1">
    <citation type="journal article" date="2018" name="Sci. Rep.">
        <title>Genomic signatures of local adaptation to the degree of environmental predictability in rotifers.</title>
        <authorList>
            <person name="Franch-Gras L."/>
            <person name="Hahn C."/>
            <person name="Garcia-Roger E.M."/>
            <person name="Carmona M.J."/>
            <person name="Serra M."/>
            <person name="Gomez A."/>
        </authorList>
    </citation>
    <scope>NUCLEOTIDE SEQUENCE [LARGE SCALE GENOMIC DNA]</scope>
    <source>
        <strain evidence="2">HYR1</strain>
    </source>
</reference>
<evidence type="ECO:0000313" key="2">
    <source>
        <dbReference type="EMBL" id="RNA21680.1"/>
    </source>
</evidence>
<keyword evidence="3" id="KW-1185">Reference proteome</keyword>